<dbReference type="AlphaFoldDB" id="A0A4Y3JCL2"/>
<dbReference type="Proteomes" id="UP000317717">
    <property type="component" value="Unassembled WGS sequence"/>
</dbReference>
<feature type="transmembrane region" description="Helical" evidence="1">
    <location>
        <begin position="37"/>
        <end position="57"/>
    </location>
</feature>
<dbReference type="EMBL" id="BJLJ01000015">
    <property type="protein sequence ID" value="GEA69092.1"/>
    <property type="molecule type" value="Genomic_DNA"/>
</dbReference>
<organism evidence="2 3">
    <name type="scientific">Acinetobacter pittii</name>
    <name type="common">Acinetobacter genomosp. 3</name>
    <dbReference type="NCBI Taxonomy" id="48296"/>
    <lineage>
        <taxon>Bacteria</taxon>
        <taxon>Pseudomonadati</taxon>
        <taxon>Pseudomonadota</taxon>
        <taxon>Gammaproteobacteria</taxon>
        <taxon>Moraxellales</taxon>
        <taxon>Moraxellaceae</taxon>
        <taxon>Acinetobacter</taxon>
        <taxon>Acinetobacter calcoaceticus/baumannii complex</taxon>
    </lineage>
</organism>
<comment type="caution">
    <text evidence="2">The sequence shown here is derived from an EMBL/GenBank/DDBJ whole genome shotgun (WGS) entry which is preliminary data.</text>
</comment>
<dbReference type="RefSeq" id="WP_141316735.1">
    <property type="nucleotide sequence ID" value="NZ_BJLJ01000015.1"/>
</dbReference>
<reference evidence="2 3" key="1">
    <citation type="submission" date="2019-06" db="EMBL/GenBank/DDBJ databases">
        <title>Whole genome shotgun sequence of Acinetobacter pittii NBRC 110514.</title>
        <authorList>
            <person name="Hosoyama A."/>
            <person name="Uohara A."/>
            <person name="Ohji S."/>
            <person name="Ichikawa N."/>
        </authorList>
    </citation>
    <scope>NUCLEOTIDE SEQUENCE [LARGE SCALE GENOMIC DNA]</scope>
    <source>
        <strain evidence="2 3">NBRC 110514</strain>
    </source>
</reference>
<proteinExistence type="predicted"/>
<keyword evidence="1" id="KW-1133">Transmembrane helix</keyword>
<evidence type="ECO:0000256" key="1">
    <source>
        <dbReference type="SAM" id="Phobius"/>
    </source>
</evidence>
<accession>A0A4Y3JCL2</accession>
<protein>
    <submittedName>
        <fullName evidence="2">Uncharacterized protein</fullName>
    </submittedName>
</protein>
<gene>
    <name evidence="2" type="ORF">PA3_32500</name>
</gene>
<sequence length="61" mass="6467">MKLSNEDVNTKPNISIEGKMSTKDAGKVAIILAYGKCISWVLCSLAGVITAVTALIWRVSG</sequence>
<name>A0A4Y3JCL2_ACIPI</name>
<evidence type="ECO:0000313" key="2">
    <source>
        <dbReference type="EMBL" id="GEA69092.1"/>
    </source>
</evidence>
<evidence type="ECO:0000313" key="3">
    <source>
        <dbReference type="Proteomes" id="UP000317717"/>
    </source>
</evidence>
<keyword evidence="1" id="KW-0472">Membrane</keyword>
<keyword evidence="1" id="KW-0812">Transmembrane</keyword>